<sequence length="878" mass="96104">MLREEDVRLAAATNVLDVDFRLVLLSRVTKGMLDQIYCGIQNVMTMDFPERKLRPYLLPGHRTQGGLIDKAAASQLENQHIPHHRHLGEAMAEIPNIGRSKEEMDTQTSEKTVVVKMWRAHAKGSAGAMVPAGIWLGSPDLANHQGQIPRGLEGGHFSSHQMSTVESWKNSTLDNSPFCVTQHVHAHTIVDTSHHNPRKGPILLPLLGCETVALPESPLAPLLLGGTGACSAKDGLTDSTDEDSGVLLAAVNLGISVLTGGVSIGGVSTTKAWLSILGATGAIGGEVGGVASVTRGVDGDEISSLEKGIQEYYGDDVGKKTTAWKTKKEIGGEDNNKFANIVIVISYLAKRRRFGLIGLGRDELFSSLVSQLSSSSMESSSITQSTLSRSSSTLIYGGRVVYHYEKTTLSTPDRYSNLDLSISGGLIHSESSSLDHAAIKAGEALMKSDLDVVLGARKEGRIGGKEARSLLAEISDKRNVMLDNAMCHTEDSQPITYYEDDDDDVFLGFDNIVKDYAPPPDGSGKDGDISPTPDDTATDKDMHQEIDHTTRGQGRSDQQLVLKKRPATEGSVKEQLTVLLCTNSDGSDKQVHIIIDITECEPVNPRKRSRLPVIILFPAFMIQVSSGGIRHELGGLNLEEVNPHLRGGRVENHLGKTTPSSPDRDSNLDLPVLGGRAQHDKRVRQLRHRESFRLMKRVLPAQEKNLLARRLLSYSSMRGEARSTLGRYAPDQESIASLKLKLALYGIAWQENNVYRQNSQINSNNTSLEFEFKPQQTMENYKLVCYYSIPKCLNSSEELMPEGLDPSLCTHIILASAKVANGVLMPNSKKDIERATAQLDVQNYIQGGAEIGNKSERLEFLLRMPENQHKKLRTRNSH</sequence>
<organism evidence="2">
    <name type="scientific">Timema bartmani</name>
    <dbReference type="NCBI Taxonomy" id="61472"/>
    <lineage>
        <taxon>Eukaryota</taxon>
        <taxon>Metazoa</taxon>
        <taxon>Ecdysozoa</taxon>
        <taxon>Arthropoda</taxon>
        <taxon>Hexapoda</taxon>
        <taxon>Insecta</taxon>
        <taxon>Pterygota</taxon>
        <taxon>Neoptera</taxon>
        <taxon>Polyneoptera</taxon>
        <taxon>Phasmatodea</taxon>
        <taxon>Timematodea</taxon>
        <taxon>Timematoidea</taxon>
        <taxon>Timematidae</taxon>
        <taxon>Timema</taxon>
    </lineage>
</organism>
<dbReference type="AlphaFoldDB" id="A0A7R9EM98"/>
<proteinExistence type="predicted"/>
<dbReference type="EMBL" id="OD564280">
    <property type="protein sequence ID" value="CAD7437543.1"/>
    <property type="molecule type" value="Genomic_DNA"/>
</dbReference>
<feature type="region of interest" description="Disordered" evidence="1">
    <location>
        <begin position="649"/>
        <end position="672"/>
    </location>
</feature>
<gene>
    <name evidence="2" type="ORF">TBIB3V08_LOCUS152</name>
</gene>
<evidence type="ECO:0000256" key="1">
    <source>
        <dbReference type="SAM" id="MobiDB-lite"/>
    </source>
</evidence>
<accession>A0A7R9EM98</accession>
<reference evidence="2" key="1">
    <citation type="submission" date="2020-11" db="EMBL/GenBank/DDBJ databases">
        <authorList>
            <person name="Tran Van P."/>
        </authorList>
    </citation>
    <scope>NUCLEOTIDE SEQUENCE</scope>
</reference>
<protein>
    <submittedName>
        <fullName evidence="2">Uncharacterized protein</fullName>
    </submittedName>
</protein>
<evidence type="ECO:0000313" key="2">
    <source>
        <dbReference type="EMBL" id="CAD7437543.1"/>
    </source>
</evidence>
<name>A0A7R9EM98_9NEOP</name>
<feature type="region of interest" description="Disordered" evidence="1">
    <location>
        <begin position="516"/>
        <end position="540"/>
    </location>
</feature>